<dbReference type="Pfam" id="PF13412">
    <property type="entry name" value="HTH_24"/>
    <property type="match status" value="1"/>
</dbReference>
<dbReference type="SMART" id="SM00344">
    <property type="entry name" value="HTH_ASNC"/>
    <property type="match status" value="1"/>
</dbReference>
<dbReference type="PROSITE" id="PS50956">
    <property type="entry name" value="HTH_ASNC_2"/>
    <property type="match status" value="1"/>
</dbReference>
<protein>
    <submittedName>
        <fullName evidence="5">Lrp/AsnC family transcriptional regulator</fullName>
    </submittedName>
</protein>
<organism evidence="5 6">
    <name type="scientific">Pinibacter aurantiacus</name>
    <dbReference type="NCBI Taxonomy" id="2851599"/>
    <lineage>
        <taxon>Bacteria</taxon>
        <taxon>Pseudomonadati</taxon>
        <taxon>Bacteroidota</taxon>
        <taxon>Chitinophagia</taxon>
        <taxon>Chitinophagales</taxon>
        <taxon>Chitinophagaceae</taxon>
        <taxon>Pinibacter</taxon>
    </lineage>
</organism>
<dbReference type="InterPro" id="IPR011991">
    <property type="entry name" value="ArsR-like_HTH"/>
</dbReference>
<keyword evidence="6" id="KW-1185">Reference proteome</keyword>
<keyword evidence="3" id="KW-0804">Transcription</keyword>
<dbReference type="AlphaFoldDB" id="A0A9E2W569"/>
<dbReference type="Proteomes" id="UP000812270">
    <property type="component" value="Unassembled WGS sequence"/>
</dbReference>
<evidence type="ECO:0000259" key="4">
    <source>
        <dbReference type="PROSITE" id="PS50956"/>
    </source>
</evidence>
<dbReference type="RefSeq" id="WP_217792306.1">
    <property type="nucleotide sequence ID" value="NZ_JAHSPG010000012.1"/>
</dbReference>
<evidence type="ECO:0000256" key="3">
    <source>
        <dbReference type="ARBA" id="ARBA00023163"/>
    </source>
</evidence>
<feature type="domain" description="HTH asnC-type" evidence="4">
    <location>
        <begin position="17"/>
        <end position="80"/>
    </location>
</feature>
<dbReference type="InterPro" id="IPR019887">
    <property type="entry name" value="Tscrpt_reg_AsnC/Lrp_C"/>
</dbReference>
<keyword evidence="1" id="KW-0805">Transcription regulation</keyword>
<dbReference type="EMBL" id="JAHSPG010000012">
    <property type="protein sequence ID" value="MBV4358594.1"/>
    <property type="molecule type" value="Genomic_DNA"/>
</dbReference>
<dbReference type="GO" id="GO:0043565">
    <property type="term" value="F:sequence-specific DNA binding"/>
    <property type="evidence" value="ECO:0007669"/>
    <property type="project" value="InterPro"/>
</dbReference>
<name>A0A9E2W569_9BACT</name>
<evidence type="ECO:0000313" key="5">
    <source>
        <dbReference type="EMBL" id="MBV4358594.1"/>
    </source>
</evidence>
<dbReference type="PANTHER" id="PTHR30154">
    <property type="entry name" value="LEUCINE-RESPONSIVE REGULATORY PROTEIN"/>
    <property type="match status" value="1"/>
</dbReference>
<dbReference type="Pfam" id="PF01037">
    <property type="entry name" value="AsnC_trans_reg"/>
    <property type="match status" value="1"/>
</dbReference>
<dbReference type="GO" id="GO:0006355">
    <property type="term" value="P:regulation of DNA-templated transcription"/>
    <property type="evidence" value="ECO:0007669"/>
    <property type="project" value="UniProtKB-ARBA"/>
</dbReference>
<accession>A0A9E2W569</accession>
<dbReference type="GO" id="GO:0005829">
    <property type="term" value="C:cytosol"/>
    <property type="evidence" value="ECO:0007669"/>
    <property type="project" value="TreeGrafter"/>
</dbReference>
<evidence type="ECO:0000313" key="6">
    <source>
        <dbReference type="Proteomes" id="UP000812270"/>
    </source>
</evidence>
<evidence type="ECO:0000256" key="2">
    <source>
        <dbReference type="ARBA" id="ARBA00023125"/>
    </source>
</evidence>
<gene>
    <name evidence="5" type="ORF">KTO63_15625</name>
</gene>
<sequence>MEEKKEKEDLTTPNLVLDEKDMSILRLLQENAKITVREISNLIHLSPTPVHDRIKRMEDAGVIKQYVTLVDQAKVKRGLMVICYVSLKQHSKKAGTIFIRAIQELHEVIECYNISGEFDFMLKVAVENMDAYYNFHVNKLSNIDNVGQTQSVFVMGVIKQTHKLVY</sequence>
<dbReference type="GO" id="GO:0043200">
    <property type="term" value="P:response to amino acid"/>
    <property type="evidence" value="ECO:0007669"/>
    <property type="project" value="TreeGrafter"/>
</dbReference>
<comment type="caution">
    <text evidence="5">The sequence shown here is derived from an EMBL/GenBank/DDBJ whole genome shotgun (WGS) entry which is preliminary data.</text>
</comment>
<proteinExistence type="predicted"/>
<dbReference type="InterPro" id="IPR000485">
    <property type="entry name" value="AsnC-type_HTH_dom"/>
</dbReference>
<evidence type="ECO:0000256" key="1">
    <source>
        <dbReference type="ARBA" id="ARBA00023015"/>
    </source>
</evidence>
<keyword evidence="2" id="KW-0238">DNA-binding</keyword>
<dbReference type="InterPro" id="IPR019888">
    <property type="entry name" value="Tscrpt_reg_AsnC-like"/>
</dbReference>
<dbReference type="PANTHER" id="PTHR30154:SF34">
    <property type="entry name" value="TRANSCRIPTIONAL REGULATOR AZLB"/>
    <property type="match status" value="1"/>
</dbReference>
<dbReference type="CDD" id="cd00090">
    <property type="entry name" value="HTH_ARSR"/>
    <property type="match status" value="1"/>
</dbReference>
<reference evidence="5" key="1">
    <citation type="submission" date="2021-06" db="EMBL/GenBank/DDBJ databases">
        <authorList>
            <person name="Huq M.A."/>
        </authorList>
    </citation>
    <scope>NUCLEOTIDE SEQUENCE</scope>
    <source>
        <strain evidence="5">MAH-26</strain>
    </source>
</reference>